<dbReference type="InterPro" id="IPR005467">
    <property type="entry name" value="His_kinase_dom"/>
</dbReference>
<dbReference type="SUPFAM" id="SSF47384">
    <property type="entry name" value="Homodimeric domain of signal transducing histidine kinase"/>
    <property type="match status" value="1"/>
</dbReference>
<dbReference type="Pfam" id="PF01590">
    <property type="entry name" value="GAF"/>
    <property type="match status" value="1"/>
</dbReference>
<keyword evidence="9" id="KW-1185">Reference proteome</keyword>
<evidence type="ECO:0000256" key="1">
    <source>
        <dbReference type="ARBA" id="ARBA00000085"/>
    </source>
</evidence>
<evidence type="ECO:0000259" key="7">
    <source>
        <dbReference type="PROSITE" id="PS50109"/>
    </source>
</evidence>
<dbReference type="SMART" id="SM00065">
    <property type="entry name" value="GAF"/>
    <property type="match status" value="1"/>
</dbReference>
<dbReference type="Pfam" id="PF00512">
    <property type="entry name" value="HisKA"/>
    <property type="match status" value="1"/>
</dbReference>
<dbReference type="SMART" id="SM00388">
    <property type="entry name" value="HisKA"/>
    <property type="match status" value="1"/>
</dbReference>
<dbReference type="EMBL" id="BAABBR010000001">
    <property type="protein sequence ID" value="GAA4038061.1"/>
    <property type="molecule type" value="Genomic_DNA"/>
</dbReference>
<dbReference type="PANTHER" id="PTHR43711:SF1">
    <property type="entry name" value="HISTIDINE KINASE 1"/>
    <property type="match status" value="1"/>
</dbReference>
<keyword evidence="3" id="KW-0597">Phosphoprotein</keyword>
<dbReference type="EC" id="2.7.13.3" evidence="2"/>
<dbReference type="SUPFAM" id="SSF55781">
    <property type="entry name" value="GAF domain-like"/>
    <property type="match status" value="1"/>
</dbReference>
<dbReference type="InterPro" id="IPR003018">
    <property type="entry name" value="GAF"/>
</dbReference>
<sequence>MSDAEEALRQRVIARYRLGESDEEAFNQLSQTVATIFGVPIALLTILRRDRQIFQGACGLDSDGSSRESAFCGHTVRQPDVMVVEDTRLDPRFVDNELVTGPPFIRFYAGAPITIGGVAVGSLCVIDHEPRSFTETDRRLLEQLSTTAANLIETRLATFVAEQRELELERQTRLFGVMLDSVDQGIAYFDRDLKLTKWNDRFFELHGFGDELKRKGLDAGDMLRTAARWGMFGPDVTERAVPKMLEIIRTTPRTEQIVETREGRTLHSIRLKLDEEQGFIVAVRDLTAERAASRAKDEFISTVSHELRTPLTAIRGSIALLGATLPSDLDNRSKQMLAMAQKNSARLNSLIDDILDVERLTRGQTGYLLVPLRLDEVIADAVQQNEPFAEGLDVTLVGRVEGTPSLRGDPGRLLQVLTNLISNAARHSPAGSEVEVVGLRKGQFVRVEVRDRGSGVPSGFVNRLFERFSQAVDADRRGHGGTGLGLAISRAIVEQHGGRIGYEPRDGGGSCFWIELPES</sequence>
<keyword evidence="4" id="KW-0808">Transferase</keyword>
<dbReference type="InterPro" id="IPR003661">
    <property type="entry name" value="HisK_dim/P_dom"/>
</dbReference>
<protein>
    <recommendedName>
        <fullName evidence="2">histidine kinase</fullName>
        <ecNumber evidence="2">2.7.13.3</ecNumber>
    </recommendedName>
</protein>
<keyword evidence="5" id="KW-0418">Kinase</keyword>
<evidence type="ECO:0000256" key="6">
    <source>
        <dbReference type="ARBA" id="ARBA00023012"/>
    </source>
</evidence>
<dbReference type="Proteomes" id="UP001424459">
    <property type="component" value="Unassembled WGS sequence"/>
</dbReference>
<evidence type="ECO:0000313" key="9">
    <source>
        <dbReference type="Proteomes" id="UP001424459"/>
    </source>
</evidence>
<dbReference type="SUPFAM" id="SSF55874">
    <property type="entry name" value="ATPase domain of HSP90 chaperone/DNA topoisomerase II/histidine kinase"/>
    <property type="match status" value="1"/>
</dbReference>
<dbReference type="InterPro" id="IPR003594">
    <property type="entry name" value="HATPase_dom"/>
</dbReference>
<evidence type="ECO:0000256" key="4">
    <source>
        <dbReference type="ARBA" id="ARBA00022679"/>
    </source>
</evidence>
<accession>A0ABP7U910</accession>
<evidence type="ECO:0000256" key="3">
    <source>
        <dbReference type="ARBA" id="ARBA00022553"/>
    </source>
</evidence>
<dbReference type="Gene3D" id="3.30.565.10">
    <property type="entry name" value="Histidine kinase-like ATPase, C-terminal domain"/>
    <property type="match status" value="1"/>
</dbReference>
<comment type="caution">
    <text evidence="8">The sequence shown here is derived from an EMBL/GenBank/DDBJ whole genome shotgun (WGS) entry which is preliminary data.</text>
</comment>
<dbReference type="Pfam" id="PF02518">
    <property type="entry name" value="HATPase_c"/>
    <property type="match status" value="1"/>
</dbReference>
<dbReference type="InterPro" id="IPR004358">
    <property type="entry name" value="Sig_transdc_His_kin-like_C"/>
</dbReference>
<dbReference type="InterPro" id="IPR029016">
    <property type="entry name" value="GAF-like_dom_sf"/>
</dbReference>
<proteinExistence type="predicted"/>
<evidence type="ECO:0000313" key="8">
    <source>
        <dbReference type="EMBL" id="GAA4038061.1"/>
    </source>
</evidence>
<organism evidence="8 9">
    <name type="scientific">Sphingomonas rosea</name>
    <dbReference type="NCBI Taxonomy" id="335605"/>
    <lineage>
        <taxon>Bacteria</taxon>
        <taxon>Pseudomonadati</taxon>
        <taxon>Pseudomonadota</taxon>
        <taxon>Alphaproteobacteria</taxon>
        <taxon>Sphingomonadales</taxon>
        <taxon>Sphingomonadaceae</taxon>
        <taxon>Sphingomonas</taxon>
    </lineage>
</organism>
<dbReference type="Gene3D" id="1.10.287.130">
    <property type="match status" value="1"/>
</dbReference>
<dbReference type="Pfam" id="PF12860">
    <property type="entry name" value="PAS_7"/>
    <property type="match status" value="1"/>
</dbReference>
<dbReference type="InterPro" id="IPR036097">
    <property type="entry name" value="HisK_dim/P_sf"/>
</dbReference>
<dbReference type="InterPro" id="IPR035965">
    <property type="entry name" value="PAS-like_dom_sf"/>
</dbReference>
<dbReference type="CDD" id="cd00075">
    <property type="entry name" value="HATPase"/>
    <property type="match status" value="1"/>
</dbReference>
<evidence type="ECO:0000256" key="5">
    <source>
        <dbReference type="ARBA" id="ARBA00022777"/>
    </source>
</evidence>
<evidence type="ECO:0000256" key="2">
    <source>
        <dbReference type="ARBA" id="ARBA00012438"/>
    </source>
</evidence>
<dbReference type="Gene3D" id="3.30.450.20">
    <property type="entry name" value="PAS domain"/>
    <property type="match status" value="1"/>
</dbReference>
<dbReference type="InterPro" id="IPR050736">
    <property type="entry name" value="Sensor_HK_Regulatory"/>
</dbReference>
<dbReference type="SUPFAM" id="SSF55785">
    <property type="entry name" value="PYP-like sensor domain (PAS domain)"/>
    <property type="match status" value="1"/>
</dbReference>
<dbReference type="RefSeq" id="WP_344696791.1">
    <property type="nucleotide sequence ID" value="NZ_BAABBR010000001.1"/>
</dbReference>
<feature type="domain" description="Histidine kinase" evidence="7">
    <location>
        <begin position="302"/>
        <end position="519"/>
    </location>
</feature>
<comment type="catalytic activity">
    <reaction evidence="1">
        <text>ATP + protein L-histidine = ADP + protein N-phospho-L-histidine.</text>
        <dbReference type="EC" id="2.7.13.3"/>
    </reaction>
</comment>
<dbReference type="Gene3D" id="3.30.450.40">
    <property type="match status" value="1"/>
</dbReference>
<dbReference type="InterPro" id="IPR036890">
    <property type="entry name" value="HATPase_C_sf"/>
</dbReference>
<dbReference type="PANTHER" id="PTHR43711">
    <property type="entry name" value="TWO-COMPONENT HISTIDINE KINASE"/>
    <property type="match status" value="1"/>
</dbReference>
<dbReference type="CDD" id="cd00082">
    <property type="entry name" value="HisKA"/>
    <property type="match status" value="1"/>
</dbReference>
<dbReference type="SMART" id="SM00387">
    <property type="entry name" value="HATPase_c"/>
    <property type="match status" value="1"/>
</dbReference>
<name>A0ABP7U910_9SPHN</name>
<keyword evidence="6" id="KW-0902">Two-component regulatory system</keyword>
<dbReference type="PROSITE" id="PS50109">
    <property type="entry name" value="HIS_KIN"/>
    <property type="match status" value="1"/>
</dbReference>
<reference evidence="9" key="1">
    <citation type="journal article" date="2019" name="Int. J. Syst. Evol. Microbiol.">
        <title>The Global Catalogue of Microorganisms (GCM) 10K type strain sequencing project: providing services to taxonomists for standard genome sequencing and annotation.</title>
        <authorList>
            <consortium name="The Broad Institute Genomics Platform"/>
            <consortium name="The Broad Institute Genome Sequencing Center for Infectious Disease"/>
            <person name="Wu L."/>
            <person name="Ma J."/>
        </authorList>
    </citation>
    <scope>NUCLEOTIDE SEQUENCE [LARGE SCALE GENOMIC DNA]</scope>
    <source>
        <strain evidence="9">JCM 17564</strain>
    </source>
</reference>
<dbReference type="PRINTS" id="PR00344">
    <property type="entry name" value="BCTRLSENSOR"/>
</dbReference>
<gene>
    <name evidence="8" type="ORF">GCM10022281_18450</name>
</gene>